<dbReference type="Proteomes" id="UP000608024">
    <property type="component" value="Unassembled WGS sequence"/>
</dbReference>
<protein>
    <recommendedName>
        <fullName evidence="1">MvdD-like pre-ATP grasp domain-containing protein</fullName>
    </recommendedName>
</protein>
<evidence type="ECO:0000313" key="3">
    <source>
        <dbReference type="Proteomes" id="UP000608024"/>
    </source>
</evidence>
<evidence type="ECO:0000313" key="2">
    <source>
        <dbReference type="EMBL" id="GHE39397.1"/>
    </source>
</evidence>
<dbReference type="EMBL" id="BNBT01000005">
    <property type="protein sequence ID" value="GHE39397.1"/>
    <property type="molecule type" value="Genomic_DNA"/>
</dbReference>
<name>A0A919DFS4_9ACTN</name>
<keyword evidence="3" id="KW-1185">Reference proteome</keyword>
<evidence type="ECO:0000259" key="1">
    <source>
        <dbReference type="Pfam" id="PF21068"/>
    </source>
</evidence>
<organism evidence="2 3">
    <name type="scientific">Streptomyces longispororuber</name>
    <dbReference type="NCBI Taxonomy" id="68230"/>
    <lineage>
        <taxon>Bacteria</taxon>
        <taxon>Bacillati</taxon>
        <taxon>Actinomycetota</taxon>
        <taxon>Actinomycetes</taxon>
        <taxon>Kitasatosporales</taxon>
        <taxon>Streptomycetaceae</taxon>
        <taxon>Streptomyces</taxon>
    </lineage>
</organism>
<comment type="caution">
    <text evidence="2">The sequence shown here is derived from an EMBL/GenBank/DDBJ whole genome shotgun (WGS) entry which is preliminary data.</text>
</comment>
<sequence length="124" mass="13606">MTSAAAVLAVSQADDATADAVTGELNRRRIPVVRLDPGDSPGELSVAARLDEDGMRGSAWTRSRVVDLQRVRSVYWCRPHLYTAPTGLAEQDARWCVNEARYGLGGILPSPPSAHYVNHPWRPR</sequence>
<dbReference type="Pfam" id="PF21068">
    <property type="entry name" value="ATPgraspMvdD"/>
    <property type="match status" value="1"/>
</dbReference>
<dbReference type="InterPro" id="IPR048936">
    <property type="entry name" value="MvdD-like_ATPgrasp"/>
</dbReference>
<accession>A0A919DFS4</accession>
<dbReference type="AlphaFoldDB" id="A0A919DFS4"/>
<dbReference type="RefSeq" id="WP_373314546.1">
    <property type="nucleotide sequence ID" value="NZ_BNBT01000005.1"/>
</dbReference>
<proteinExistence type="predicted"/>
<gene>
    <name evidence="2" type="ORF">GCM10018785_06260</name>
</gene>
<reference evidence="2" key="1">
    <citation type="journal article" date="2014" name="Int. J. Syst. Evol. Microbiol.">
        <title>Complete genome sequence of Corynebacterium casei LMG S-19264T (=DSM 44701T), isolated from a smear-ripened cheese.</title>
        <authorList>
            <consortium name="US DOE Joint Genome Institute (JGI-PGF)"/>
            <person name="Walter F."/>
            <person name="Albersmeier A."/>
            <person name="Kalinowski J."/>
            <person name="Ruckert C."/>
        </authorList>
    </citation>
    <scope>NUCLEOTIDE SEQUENCE</scope>
    <source>
        <strain evidence="2">JCM 4784</strain>
    </source>
</reference>
<feature type="domain" description="MvdD-like pre-ATP grasp" evidence="1">
    <location>
        <begin position="10"/>
        <end position="119"/>
    </location>
</feature>
<reference evidence="2" key="2">
    <citation type="submission" date="2020-09" db="EMBL/GenBank/DDBJ databases">
        <authorList>
            <person name="Sun Q."/>
            <person name="Ohkuma M."/>
        </authorList>
    </citation>
    <scope>NUCLEOTIDE SEQUENCE</scope>
    <source>
        <strain evidence="2">JCM 4784</strain>
    </source>
</reference>